<organism evidence="3 4">
    <name type="scientific">Puccinia striiformis f. sp. tritici PST-78</name>
    <dbReference type="NCBI Taxonomy" id="1165861"/>
    <lineage>
        <taxon>Eukaryota</taxon>
        <taxon>Fungi</taxon>
        <taxon>Dikarya</taxon>
        <taxon>Basidiomycota</taxon>
        <taxon>Pucciniomycotina</taxon>
        <taxon>Pucciniomycetes</taxon>
        <taxon>Pucciniales</taxon>
        <taxon>Pucciniaceae</taxon>
        <taxon>Puccinia</taxon>
    </lineage>
</organism>
<feature type="region of interest" description="Disordered" evidence="1">
    <location>
        <begin position="200"/>
        <end position="236"/>
    </location>
</feature>
<dbReference type="Proteomes" id="UP000054564">
    <property type="component" value="Unassembled WGS sequence"/>
</dbReference>
<accession>A0A0L0UQK2</accession>
<dbReference type="InterPro" id="IPR054722">
    <property type="entry name" value="PolX-like_BBD"/>
</dbReference>
<gene>
    <name evidence="3" type="ORF">PSTG_17172</name>
</gene>
<dbReference type="STRING" id="1165861.A0A0L0UQK2"/>
<evidence type="ECO:0000259" key="2">
    <source>
        <dbReference type="Pfam" id="PF22936"/>
    </source>
</evidence>
<name>A0A0L0UQK2_9BASI</name>
<evidence type="ECO:0000256" key="1">
    <source>
        <dbReference type="SAM" id="MobiDB-lite"/>
    </source>
</evidence>
<reference evidence="4" key="1">
    <citation type="submission" date="2014-03" db="EMBL/GenBank/DDBJ databases">
        <title>The Genome Sequence of Puccinia striiformis f. sp. tritici PST-78.</title>
        <authorList>
            <consortium name="The Broad Institute Genome Sequencing Platform"/>
            <person name="Cuomo C."/>
            <person name="Hulbert S."/>
            <person name="Chen X."/>
            <person name="Walker B."/>
            <person name="Young S.K."/>
            <person name="Zeng Q."/>
            <person name="Gargeya S."/>
            <person name="Fitzgerald M."/>
            <person name="Haas B."/>
            <person name="Abouelleil A."/>
            <person name="Alvarado L."/>
            <person name="Arachchi H.M."/>
            <person name="Berlin A.M."/>
            <person name="Chapman S.B."/>
            <person name="Goldberg J."/>
            <person name="Griggs A."/>
            <person name="Gujja S."/>
            <person name="Hansen M."/>
            <person name="Howarth C."/>
            <person name="Imamovic A."/>
            <person name="Larimer J."/>
            <person name="McCowan C."/>
            <person name="Montmayeur A."/>
            <person name="Murphy C."/>
            <person name="Neiman D."/>
            <person name="Pearson M."/>
            <person name="Priest M."/>
            <person name="Roberts A."/>
            <person name="Saif S."/>
            <person name="Shea T."/>
            <person name="Sisk P."/>
            <person name="Sykes S."/>
            <person name="Wortman J."/>
            <person name="Nusbaum C."/>
            <person name="Birren B."/>
        </authorList>
    </citation>
    <scope>NUCLEOTIDE SEQUENCE [LARGE SCALE GENOMIC DNA]</scope>
    <source>
        <strain evidence="4">race PST-78</strain>
    </source>
</reference>
<evidence type="ECO:0000313" key="3">
    <source>
        <dbReference type="EMBL" id="KNE89372.1"/>
    </source>
</evidence>
<feature type="non-terminal residue" evidence="3">
    <location>
        <position position="258"/>
    </location>
</feature>
<dbReference type="Pfam" id="PF22936">
    <property type="entry name" value="Pol_BBD"/>
    <property type="match status" value="1"/>
</dbReference>
<sequence>MTTRKSNKDSLLPLSDPEAILRAGNAERAERRRRIAAQLVETAIHIPLPSSPTLQATILPSRTVTPTTSSPINELPSPFLKRSSMATSAHIFNDTKFFSQLELGNHDVIQTGKKDATLPIEGTGRVTLQWSTSTVLLDNCLYVPDIVINLISAGALLEKGCQIVAKKGSFTVSKEQQDLFKGSIDSNLFLAALVSTKSQRSNRNGQLGSGQNGGSKRCTTGSHSPKQDQNHSSDACWHLHPDQAPEWWREAQAKWQAS</sequence>
<dbReference type="EMBL" id="AJIL01000381">
    <property type="protein sequence ID" value="KNE89372.1"/>
    <property type="molecule type" value="Genomic_DNA"/>
</dbReference>
<protein>
    <recommendedName>
        <fullName evidence="2">Retrovirus-related Pol polyprotein from transposon TNT 1-94-like beta-barrel domain-containing protein</fullName>
    </recommendedName>
</protein>
<dbReference type="AlphaFoldDB" id="A0A0L0UQK2"/>
<comment type="caution">
    <text evidence="3">The sequence shown here is derived from an EMBL/GenBank/DDBJ whole genome shotgun (WGS) entry which is preliminary data.</text>
</comment>
<feature type="domain" description="Retrovirus-related Pol polyprotein from transposon TNT 1-94-like beta-barrel" evidence="2">
    <location>
        <begin position="87"/>
        <end position="161"/>
    </location>
</feature>
<proteinExistence type="predicted"/>
<keyword evidence="4" id="KW-1185">Reference proteome</keyword>
<evidence type="ECO:0000313" key="4">
    <source>
        <dbReference type="Proteomes" id="UP000054564"/>
    </source>
</evidence>
<feature type="compositionally biased region" description="Basic and acidic residues" evidence="1">
    <location>
        <begin position="225"/>
        <end position="236"/>
    </location>
</feature>